<reference evidence="2 3" key="1">
    <citation type="submission" date="2020-10" db="EMBL/GenBank/DDBJ databases">
        <title>Sequencing the genomes of 1000 actinobacteria strains.</title>
        <authorList>
            <person name="Klenk H.-P."/>
        </authorList>
    </citation>
    <scope>NUCLEOTIDE SEQUENCE [LARGE SCALE GENOMIC DNA]</scope>
    <source>
        <strain evidence="2 3">DSM 44653</strain>
    </source>
</reference>
<comment type="caution">
    <text evidence="2">The sequence shown here is derived from an EMBL/GenBank/DDBJ whole genome shotgun (WGS) entry which is preliminary data.</text>
</comment>
<proteinExistence type="predicted"/>
<evidence type="ECO:0000313" key="3">
    <source>
        <dbReference type="Proteomes" id="UP000631670"/>
    </source>
</evidence>
<feature type="chain" id="PRO_5045125678" evidence="1">
    <location>
        <begin position="35"/>
        <end position="273"/>
    </location>
</feature>
<organism evidence="2 3">
    <name type="scientific">Amycolatopsis lexingtonensis</name>
    <dbReference type="NCBI Taxonomy" id="218822"/>
    <lineage>
        <taxon>Bacteria</taxon>
        <taxon>Bacillati</taxon>
        <taxon>Actinomycetota</taxon>
        <taxon>Actinomycetes</taxon>
        <taxon>Pseudonocardiales</taxon>
        <taxon>Pseudonocardiaceae</taxon>
        <taxon>Amycolatopsis</taxon>
    </lineage>
</organism>
<protein>
    <submittedName>
        <fullName evidence="2">Uncharacterized protein</fullName>
    </submittedName>
</protein>
<accession>A0ABR9I9M2</accession>
<dbReference type="RefSeq" id="WP_086856473.1">
    <property type="nucleotide sequence ID" value="NZ_JADBEG010000001.1"/>
</dbReference>
<dbReference type="EMBL" id="JADBEG010000001">
    <property type="protein sequence ID" value="MBE1499892.1"/>
    <property type="molecule type" value="Genomic_DNA"/>
</dbReference>
<feature type="signal peptide" evidence="1">
    <location>
        <begin position="1"/>
        <end position="34"/>
    </location>
</feature>
<keyword evidence="1" id="KW-0732">Signal</keyword>
<sequence length="273" mass="27401">MGKHSKRKSGYLPKVAAGAAPVALLFAAPAAALASPTDITLPLDGTSLPVDHQHAGRLDGDGLTASRRDVFGKQVGEARVLTDLGEAAGAAPSGAFASRAGRQDLRVGQVTAIAGDEQRLAGSTAPARLGTGDSAHHGVWLGNGVDVLSEHAEQVDSGLSPTGRFAGDLTGGLAVRRSSGQAVDLGRFGAVGTSSEQHASGQFAGDLDLGQQHELGGQLGPAEGLVKASHDLSSGSISGDLGLDHVVRVQGGTASVRGTLTPSFSGSLFDRPL</sequence>
<evidence type="ECO:0000313" key="2">
    <source>
        <dbReference type="EMBL" id="MBE1499892.1"/>
    </source>
</evidence>
<gene>
    <name evidence="2" type="ORF">H4696_006992</name>
</gene>
<evidence type="ECO:0000256" key="1">
    <source>
        <dbReference type="SAM" id="SignalP"/>
    </source>
</evidence>
<keyword evidence="3" id="KW-1185">Reference proteome</keyword>
<name>A0ABR9I9M2_9PSEU</name>
<dbReference type="Proteomes" id="UP000631670">
    <property type="component" value="Unassembled WGS sequence"/>
</dbReference>